<feature type="compositionally biased region" description="Basic residues" evidence="1">
    <location>
        <begin position="94"/>
        <end position="107"/>
    </location>
</feature>
<feature type="compositionally biased region" description="Low complexity" evidence="1">
    <location>
        <begin position="652"/>
        <end position="662"/>
    </location>
</feature>
<evidence type="ECO:0000313" key="2">
    <source>
        <dbReference type="EMBL" id="KAK0662937.1"/>
    </source>
</evidence>
<feature type="region of interest" description="Disordered" evidence="1">
    <location>
        <begin position="777"/>
        <end position="871"/>
    </location>
</feature>
<name>A0AA39Z3Q5_9PEZI</name>
<feature type="compositionally biased region" description="Acidic residues" evidence="1">
    <location>
        <begin position="571"/>
        <end position="586"/>
    </location>
</feature>
<feature type="region of interest" description="Disordered" evidence="1">
    <location>
        <begin position="267"/>
        <end position="288"/>
    </location>
</feature>
<feature type="region of interest" description="Disordered" evidence="1">
    <location>
        <begin position="85"/>
        <end position="145"/>
    </location>
</feature>
<feature type="region of interest" description="Disordered" evidence="1">
    <location>
        <begin position="571"/>
        <end position="608"/>
    </location>
</feature>
<feature type="region of interest" description="Disordered" evidence="1">
    <location>
        <begin position="1012"/>
        <end position="1079"/>
    </location>
</feature>
<protein>
    <recommendedName>
        <fullName evidence="4">Protamine P1</fullName>
    </recommendedName>
</protein>
<feature type="compositionally biased region" description="Low complexity" evidence="1">
    <location>
        <begin position="828"/>
        <end position="839"/>
    </location>
</feature>
<feature type="region of interest" description="Disordered" evidence="1">
    <location>
        <begin position="1269"/>
        <end position="1302"/>
    </location>
</feature>
<feature type="compositionally biased region" description="Polar residues" evidence="1">
    <location>
        <begin position="393"/>
        <end position="405"/>
    </location>
</feature>
<dbReference type="Proteomes" id="UP001174997">
    <property type="component" value="Unassembled WGS sequence"/>
</dbReference>
<comment type="caution">
    <text evidence="2">The sequence shown here is derived from an EMBL/GenBank/DDBJ whole genome shotgun (WGS) entry which is preliminary data.</text>
</comment>
<feature type="compositionally biased region" description="Polar residues" evidence="1">
    <location>
        <begin position="1018"/>
        <end position="1047"/>
    </location>
</feature>
<feature type="region of interest" description="Disordered" evidence="1">
    <location>
        <begin position="642"/>
        <end position="677"/>
    </location>
</feature>
<keyword evidence="3" id="KW-1185">Reference proteome</keyword>
<feature type="compositionally biased region" description="Low complexity" evidence="1">
    <location>
        <begin position="343"/>
        <end position="358"/>
    </location>
</feature>
<proteinExistence type="predicted"/>
<feature type="region of interest" description="Disordered" evidence="1">
    <location>
        <begin position="1188"/>
        <end position="1238"/>
    </location>
</feature>
<feature type="compositionally biased region" description="Basic and acidic residues" evidence="1">
    <location>
        <begin position="361"/>
        <end position="371"/>
    </location>
</feature>
<evidence type="ECO:0000256" key="1">
    <source>
        <dbReference type="SAM" id="MobiDB-lite"/>
    </source>
</evidence>
<sequence>MTNGWVQGNQERRFLQPDHFGDQDVYCEANHEPEDVLYIGSDDDEYESPAERRERIEAQARRYLQGKRLHLISASLSGPFTKASGWTNPWRSKSGVRKPSKRKRPTITKKPAVKIPPPAPYESSELSSPRSDIVHLDDAPTQDADDESLARVQDWRDQVLAEIHINATPTHHYPSQTEPVITPSKPSLPNILNDDASSELSPPPESPLIVTPIRPKKNIVLKDSGVRKEELPPQSGVQKPGAGQAMLLPVIDLSPHAIRLFEESYFSRESNKGSPVRQPLQGSPLKTCTPAPKLVVQQALEGPSTTETPADVGSAVTATERLPRSTQIDGSFRFRKTRPKQQSLPLRKSSRLSSVVPSAEDLPKERNHPDEEPPEIQLADIQTVEPTQEDQDTPQATTSAFSDNPQAVDPPEPELRIGTQDEFQLESNAENTEQGAVTSSQSTASQIDGVTLVPPSSAEEDGEDVCMDNLSCEKEPAPQDITAILGFPKRLLWPKPDLKATRQSSALTLPLDSAPVPTLFKAKEPAMPELEQAVVVEQPVSEIAQNANASVLAQDANDAADVVKCGAVENEEAAEAGETEEVETEEVTLHNMALKPEPEEDAPQPPRQPIMLVSAILEPEPTEPQLSNSEALAPQVLEPTILAPTPAPQPKSAPMSVVVSAPAPEPVPEPRTVTSPGSLAPVVNNLMAEIAHRASQGLNAIRRVLDQGTQSSEITENAPASDMAEAAPTDVEPVIMDERLADAATNSILDDKIASLPSPEVVTPEMVLDHSENIVEKTQGALNPPTAIQNEGPAERETVSEADEMDIDTESVANPEMVQEVTETAHQSESTSVSSHRSPSPAPVEQSPWAKDTASLPLAANIETPGPGRVAVLAAPDSRQSPISQSPWAKGDSQLQVIIPPAPEIRSFVPFSSPANSAVLQRPETPPPQIIPFDTNNSQASIAQLSTPESNKTAQRTPENNSFGLSTKSFRDFMTPSPQPAKRRKISGISSARNSAGLMSSTQLLFDAATANPWTPGLLSSSRRPTPSTMKPKSLLRQTLSSTTPSNLRKRKRVTFAPLPGELTPLRSASPPPLASDPASPYFSAEYPVTTPTATITVSTPATPVLPVEKIRPSSPPPSSLSAELPTAETEKFAKHFAKVATKRLGHTNFANPVAKLRQQKRLLPSSSQQVCDSPGVEAMAERFAFADSYSHHQNNSPLSGRKGGEEEEEELLQSQLDSQLGIVIEDGEEHTQEESQDVVEDVLQNLDDFLGVGGGLWDVDVAVKDMAREQKEEEEERRRRQQQQEEELRRLEMGLGGSVWE</sequence>
<feature type="compositionally biased region" description="Acidic residues" evidence="1">
    <location>
        <begin position="800"/>
        <end position="809"/>
    </location>
</feature>
<feature type="region of interest" description="Disordered" evidence="1">
    <location>
        <begin position="1107"/>
        <end position="1126"/>
    </location>
</feature>
<feature type="region of interest" description="Disordered" evidence="1">
    <location>
        <begin position="917"/>
        <end position="989"/>
    </location>
</feature>
<feature type="region of interest" description="Disordered" evidence="1">
    <location>
        <begin position="184"/>
        <end position="210"/>
    </location>
</feature>
<reference evidence="2" key="1">
    <citation type="submission" date="2023-06" db="EMBL/GenBank/DDBJ databases">
        <title>Genome-scale phylogeny and comparative genomics of the fungal order Sordariales.</title>
        <authorList>
            <consortium name="Lawrence Berkeley National Laboratory"/>
            <person name="Hensen N."/>
            <person name="Bonometti L."/>
            <person name="Westerberg I."/>
            <person name="Brannstrom I.O."/>
            <person name="Guillou S."/>
            <person name="Cros-Aarteil S."/>
            <person name="Calhoun S."/>
            <person name="Haridas S."/>
            <person name="Kuo A."/>
            <person name="Mondo S."/>
            <person name="Pangilinan J."/>
            <person name="Riley R."/>
            <person name="Labutti K."/>
            <person name="Andreopoulos B."/>
            <person name="Lipzen A."/>
            <person name="Chen C."/>
            <person name="Yanf M."/>
            <person name="Daum C."/>
            <person name="Ng V."/>
            <person name="Clum A."/>
            <person name="Steindorff A."/>
            <person name="Ohm R."/>
            <person name="Martin F."/>
            <person name="Silar P."/>
            <person name="Natvig D."/>
            <person name="Lalanne C."/>
            <person name="Gautier V."/>
            <person name="Ament-Velasquez S.L."/>
            <person name="Kruys A."/>
            <person name="Hutchinson M.I."/>
            <person name="Powell A.J."/>
            <person name="Barry K."/>
            <person name="Miller A.N."/>
            <person name="Grigoriev I.V."/>
            <person name="Debuchy R."/>
            <person name="Gladieux P."/>
            <person name="Thoren M.H."/>
            <person name="Johannesson H."/>
        </authorList>
    </citation>
    <scope>NUCLEOTIDE SEQUENCE</scope>
    <source>
        <strain evidence="2">CBS 307.81</strain>
    </source>
</reference>
<dbReference type="EMBL" id="JAULSY010000136">
    <property type="protein sequence ID" value="KAK0662937.1"/>
    <property type="molecule type" value="Genomic_DNA"/>
</dbReference>
<evidence type="ECO:0008006" key="4">
    <source>
        <dbReference type="Google" id="ProtNLM"/>
    </source>
</evidence>
<feature type="region of interest" description="Disordered" evidence="1">
    <location>
        <begin position="301"/>
        <end position="463"/>
    </location>
</feature>
<accession>A0AA39Z3Q5</accession>
<feature type="compositionally biased region" description="Basic and acidic residues" evidence="1">
    <location>
        <begin position="1269"/>
        <end position="1293"/>
    </location>
</feature>
<evidence type="ECO:0000313" key="3">
    <source>
        <dbReference type="Proteomes" id="UP001174997"/>
    </source>
</evidence>
<organism evidence="2 3">
    <name type="scientific">Cercophora samala</name>
    <dbReference type="NCBI Taxonomy" id="330535"/>
    <lineage>
        <taxon>Eukaryota</taxon>
        <taxon>Fungi</taxon>
        <taxon>Dikarya</taxon>
        <taxon>Ascomycota</taxon>
        <taxon>Pezizomycotina</taxon>
        <taxon>Sordariomycetes</taxon>
        <taxon>Sordariomycetidae</taxon>
        <taxon>Sordariales</taxon>
        <taxon>Lasiosphaeriaceae</taxon>
        <taxon>Cercophora</taxon>
    </lineage>
</organism>
<feature type="compositionally biased region" description="Polar residues" evidence="1">
    <location>
        <begin position="934"/>
        <end position="968"/>
    </location>
</feature>
<feature type="compositionally biased region" description="Low complexity" evidence="1">
    <location>
        <begin position="1213"/>
        <end position="1222"/>
    </location>
</feature>
<feature type="compositionally biased region" description="Polar residues" evidence="1">
    <location>
        <begin position="421"/>
        <end position="448"/>
    </location>
</feature>
<feature type="non-terminal residue" evidence="2">
    <location>
        <position position="1302"/>
    </location>
</feature>
<gene>
    <name evidence="2" type="ORF">QBC41DRAFT_260162</name>
</gene>